<sequence length="147" mass="15919">MASSAGWKPSRDSSGFPPQAVLLPLDKLHALGSAPSGAPWVTGKSRSLMMGMFGDVKIRWDSAEPWALAPAVAGLVPWCWLEWSQRDLDLIFYLPDMDPSGMACGRQEPYQMGGGCIWATSPMLSVRLELQLTAAVSAQVGEGWCKH</sequence>
<evidence type="ECO:0000313" key="2">
    <source>
        <dbReference type="Proteomes" id="UP001266305"/>
    </source>
</evidence>
<reference evidence="1 2" key="1">
    <citation type="submission" date="2023-05" db="EMBL/GenBank/DDBJ databases">
        <title>B98-5 Cell Line De Novo Hybrid Assembly: An Optical Mapping Approach.</title>
        <authorList>
            <person name="Kananen K."/>
            <person name="Auerbach J.A."/>
            <person name="Kautto E."/>
            <person name="Blachly J.S."/>
        </authorList>
    </citation>
    <scope>NUCLEOTIDE SEQUENCE [LARGE SCALE GENOMIC DNA]</scope>
    <source>
        <strain evidence="1">B95-8</strain>
        <tissue evidence="1">Cell line</tissue>
    </source>
</reference>
<dbReference type="EMBL" id="JASSZA010000007">
    <property type="protein sequence ID" value="KAK2105509.1"/>
    <property type="molecule type" value="Genomic_DNA"/>
</dbReference>
<comment type="caution">
    <text evidence="1">The sequence shown here is derived from an EMBL/GenBank/DDBJ whole genome shotgun (WGS) entry which is preliminary data.</text>
</comment>
<name>A0ABQ9V819_SAGOE</name>
<protein>
    <submittedName>
        <fullName evidence="1">Uncharacterized protein</fullName>
    </submittedName>
</protein>
<gene>
    <name evidence="1" type="ORF">P7K49_015023</name>
</gene>
<dbReference type="Proteomes" id="UP001266305">
    <property type="component" value="Unassembled WGS sequence"/>
</dbReference>
<proteinExistence type="predicted"/>
<organism evidence="1 2">
    <name type="scientific">Saguinus oedipus</name>
    <name type="common">Cotton-top tamarin</name>
    <name type="synonym">Oedipomidas oedipus</name>
    <dbReference type="NCBI Taxonomy" id="9490"/>
    <lineage>
        <taxon>Eukaryota</taxon>
        <taxon>Metazoa</taxon>
        <taxon>Chordata</taxon>
        <taxon>Craniata</taxon>
        <taxon>Vertebrata</taxon>
        <taxon>Euteleostomi</taxon>
        <taxon>Mammalia</taxon>
        <taxon>Eutheria</taxon>
        <taxon>Euarchontoglires</taxon>
        <taxon>Primates</taxon>
        <taxon>Haplorrhini</taxon>
        <taxon>Platyrrhini</taxon>
        <taxon>Cebidae</taxon>
        <taxon>Callitrichinae</taxon>
        <taxon>Saguinus</taxon>
    </lineage>
</organism>
<accession>A0ABQ9V819</accession>
<evidence type="ECO:0000313" key="1">
    <source>
        <dbReference type="EMBL" id="KAK2105509.1"/>
    </source>
</evidence>
<keyword evidence="2" id="KW-1185">Reference proteome</keyword>